<sequence length="1013" mass="109209">MKKIYLFLLLIGSLAQAQFVETFDDNTVIPPAGNGPWTLPSGTWYVYDNGIGTNYWTLNSNYPALSGSHAAFMDRQNIGSGNLSKDYLVTPSFYVTPDAKLYFRASSAIAGYSNSKLQVWVAPGTADPTQASSFTTMLAEYNDDVLPLNPVYGQYEVTLPYPSGTAVYVAFVRTCTQTSGSQTGDRILLDDINNFSPVLSCHQPQNLTVTGVSPLNTSANVSWNEIGGATSWEILVVPATDSDPSDSDSGIEIFDNPHLITNLQANESYMIYLRSNCGNGLHSSWKSVGYTATPVYPPLVGDTSLYTIPQLVQSVLIDNPCLNISNITSSGSANYGGLPSIGYFYGGSGTQFPFESGIVLSTGAVSQISGPNTSSLGYSAGGWPGDPDLEALALATIGEPMFGKNASVLEFNFTSLAPQMSFNFVFASEEYGMFQCTFSDMFAFLLTDLQTGVTTNLAVVPGTNGLPVSVVTVRDGAYNAGCNSANPQFFGEYYGDGSSSLNAPINFNGMTEVMTASASLAVNHQYHLKLVIADKQDTLLDSAVFIEAGSFTQGPPQCSDKLELVAFVDENGNGVKDGVEQNFTYGSFAISQNAGPVQQVYVPDGEYSLYDDVPTNTYNLNYAIQNEFSGYYSFSGSGYTNQTIATGSGTQVLYFPIVLTNPYSDVSLTVSPGSLPRPGYTHSCQVFYHNNGVSMTSGTLDFTSDMLTTITSSTLAGANINSNTLTYNYIGLQPQETRSFMVNISVPDVPTVNLGDVLTHSASITASVTEINPANNSSSLSQVVVNSFDPNNIVEHHGPEIPIDTFSQNDYLYYTVNFQNLGTADAIHVKIDMDLDPQLDENSITILESSHDYVLQRNGTHLQWKFDYIMLSSNLANEAASKGFVTFRIKLDPGVTEGDMVPASANIFFDSNPAIQTNVFETTFTDALSSGDVIKTDARIYPNPASQNVFVSLSDAQIIQKINVYNILGAKVLEQDFGTSSAIFNVLGLSKGVYVIKILSENNMEFTKKLLIK</sequence>
<proteinExistence type="predicted"/>
<dbReference type="InterPro" id="IPR026444">
    <property type="entry name" value="Secre_tail"/>
</dbReference>
<reference evidence="4 5" key="1">
    <citation type="submission" date="2020-07" db="EMBL/GenBank/DDBJ databases">
        <authorList>
            <person name="Sun Q."/>
        </authorList>
    </citation>
    <scope>NUCLEOTIDE SEQUENCE [LARGE SCALE GENOMIC DNA]</scope>
    <source>
        <strain evidence="4 5">MAH-1</strain>
    </source>
</reference>
<keyword evidence="5" id="KW-1185">Reference proteome</keyword>
<dbReference type="Pfam" id="PF24595">
    <property type="entry name" value="DUF7619"/>
    <property type="match status" value="1"/>
</dbReference>
<feature type="chain" id="PRO_5031375794" evidence="2">
    <location>
        <begin position="18"/>
        <end position="1013"/>
    </location>
</feature>
<feature type="domain" description="Fibronectin type-III" evidence="3">
    <location>
        <begin position="203"/>
        <end position="298"/>
    </location>
</feature>
<dbReference type="InterPro" id="IPR055353">
    <property type="entry name" value="DUF7619"/>
</dbReference>
<dbReference type="EMBL" id="JACBJI010000002">
    <property type="protein sequence ID" value="NYA70710.1"/>
    <property type="molecule type" value="Genomic_DNA"/>
</dbReference>
<gene>
    <name evidence="4" type="ORF">HZF10_07250</name>
</gene>
<dbReference type="NCBIfam" id="TIGR04183">
    <property type="entry name" value="Por_Secre_tail"/>
    <property type="match status" value="1"/>
</dbReference>
<dbReference type="Gene3D" id="2.60.120.200">
    <property type="match status" value="1"/>
</dbReference>
<dbReference type="AlphaFoldDB" id="A0A7Y9C585"/>
<organism evidence="4 5">
    <name type="scientific">Flavobacterium agri</name>
    <dbReference type="NCBI Taxonomy" id="2743471"/>
    <lineage>
        <taxon>Bacteria</taxon>
        <taxon>Pseudomonadati</taxon>
        <taxon>Bacteroidota</taxon>
        <taxon>Flavobacteriia</taxon>
        <taxon>Flavobacteriales</taxon>
        <taxon>Flavobacteriaceae</taxon>
        <taxon>Flavobacterium</taxon>
    </lineage>
</organism>
<dbReference type="InterPro" id="IPR003961">
    <property type="entry name" value="FN3_dom"/>
</dbReference>
<evidence type="ECO:0000256" key="1">
    <source>
        <dbReference type="ARBA" id="ARBA00022729"/>
    </source>
</evidence>
<dbReference type="RefSeq" id="WP_176005532.1">
    <property type="nucleotide sequence ID" value="NZ_JABWMI010000009.1"/>
</dbReference>
<evidence type="ECO:0000259" key="3">
    <source>
        <dbReference type="PROSITE" id="PS50853"/>
    </source>
</evidence>
<accession>A0A7Y9C585</accession>
<dbReference type="InterPro" id="IPR036116">
    <property type="entry name" value="FN3_sf"/>
</dbReference>
<keyword evidence="1 2" id="KW-0732">Signal</keyword>
<dbReference type="SUPFAM" id="SSF49265">
    <property type="entry name" value="Fibronectin type III"/>
    <property type="match status" value="1"/>
</dbReference>
<name>A0A7Y9C585_9FLAO</name>
<dbReference type="InterPro" id="IPR013783">
    <property type="entry name" value="Ig-like_fold"/>
</dbReference>
<dbReference type="InterPro" id="IPR049804">
    <property type="entry name" value="Choice_anch_L"/>
</dbReference>
<protein>
    <submittedName>
        <fullName evidence="4">T9SS type A sorting domain-containing protein</fullName>
    </submittedName>
</protein>
<dbReference type="NCBIfam" id="NF038133">
    <property type="entry name" value="choice_anch_L"/>
    <property type="match status" value="1"/>
</dbReference>
<dbReference type="Proteomes" id="UP000535020">
    <property type="component" value="Unassembled WGS sequence"/>
</dbReference>
<dbReference type="NCBIfam" id="NF038128">
    <property type="entry name" value="choice_anch_J"/>
    <property type="match status" value="1"/>
</dbReference>
<dbReference type="PROSITE" id="PS50853">
    <property type="entry name" value="FN3"/>
    <property type="match status" value="1"/>
</dbReference>
<dbReference type="Pfam" id="PF18962">
    <property type="entry name" value="Por_Secre_tail"/>
    <property type="match status" value="1"/>
</dbReference>
<evidence type="ECO:0000313" key="5">
    <source>
        <dbReference type="Proteomes" id="UP000535020"/>
    </source>
</evidence>
<dbReference type="Gene3D" id="2.60.40.10">
    <property type="entry name" value="Immunoglobulins"/>
    <property type="match status" value="1"/>
</dbReference>
<evidence type="ECO:0000256" key="2">
    <source>
        <dbReference type="SAM" id="SignalP"/>
    </source>
</evidence>
<evidence type="ECO:0000313" key="4">
    <source>
        <dbReference type="EMBL" id="NYA70710.1"/>
    </source>
</evidence>
<comment type="caution">
    <text evidence="4">The sequence shown here is derived from an EMBL/GenBank/DDBJ whole genome shotgun (WGS) entry which is preliminary data.</text>
</comment>
<feature type="signal peptide" evidence="2">
    <location>
        <begin position="1"/>
        <end position="17"/>
    </location>
</feature>